<dbReference type="EMBL" id="JBHSPU010000002">
    <property type="protein sequence ID" value="MFC5912321.1"/>
    <property type="molecule type" value="Genomic_DNA"/>
</dbReference>
<accession>A0ABW1GGF9</accession>
<evidence type="ECO:0008006" key="5">
    <source>
        <dbReference type="Google" id="ProtNLM"/>
    </source>
</evidence>
<keyword evidence="2" id="KW-1133">Transmembrane helix</keyword>
<gene>
    <name evidence="3" type="ORF">ACFP1B_02525</name>
</gene>
<evidence type="ECO:0000313" key="4">
    <source>
        <dbReference type="Proteomes" id="UP001596200"/>
    </source>
</evidence>
<feature type="transmembrane region" description="Helical" evidence="2">
    <location>
        <begin position="56"/>
        <end position="74"/>
    </location>
</feature>
<evidence type="ECO:0000256" key="1">
    <source>
        <dbReference type="SAM" id="MobiDB-lite"/>
    </source>
</evidence>
<protein>
    <recommendedName>
        <fullName evidence="5">Integral membrane protein</fullName>
    </recommendedName>
</protein>
<evidence type="ECO:0000256" key="2">
    <source>
        <dbReference type="SAM" id="Phobius"/>
    </source>
</evidence>
<feature type="region of interest" description="Disordered" evidence="1">
    <location>
        <begin position="153"/>
        <end position="230"/>
    </location>
</feature>
<dbReference type="Proteomes" id="UP001596200">
    <property type="component" value="Unassembled WGS sequence"/>
</dbReference>
<keyword evidence="4" id="KW-1185">Reference proteome</keyword>
<name>A0ABW1GGF9_9ACTN</name>
<keyword evidence="2" id="KW-0472">Membrane</keyword>
<proteinExistence type="predicted"/>
<feature type="compositionally biased region" description="Basic and acidic residues" evidence="1">
    <location>
        <begin position="208"/>
        <end position="230"/>
    </location>
</feature>
<feature type="transmembrane region" description="Helical" evidence="2">
    <location>
        <begin position="86"/>
        <end position="105"/>
    </location>
</feature>
<feature type="compositionally biased region" description="Pro residues" evidence="1">
    <location>
        <begin position="153"/>
        <end position="169"/>
    </location>
</feature>
<sequence length="230" mass="25389">MYAPGHPPTPPRRVPSRAWIVSMRVLFVVLSVGSVGILLWSPLLRLAIVRRRASDWWLTGAGFVFVCVLIPILGRDGNDEPTGIDNVLIPLLLVTMLGSIAYYLVGDVRHYDRLTKQHPMAGYSAVPPAPGYGYGYPYAPTVPTRMPSAVPMPAPVPRPAAPAPVPPVQPAQQSQQPQPQPQPQPSPQQQQQPHPQPHPAPHPHPHPHRIDQVRAELDELSDYLRKEEGR</sequence>
<dbReference type="RefSeq" id="WP_344517351.1">
    <property type="nucleotide sequence ID" value="NZ_BAAATU010000062.1"/>
</dbReference>
<keyword evidence="2" id="KW-0812">Transmembrane</keyword>
<comment type="caution">
    <text evidence="3">The sequence shown here is derived from an EMBL/GenBank/DDBJ whole genome shotgun (WGS) entry which is preliminary data.</text>
</comment>
<evidence type="ECO:0000313" key="3">
    <source>
        <dbReference type="EMBL" id="MFC5912321.1"/>
    </source>
</evidence>
<organism evidence="3 4">
    <name type="scientific">Streptomyces pulveraceus</name>
    <dbReference type="NCBI Taxonomy" id="68258"/>
    <lineage>
        <taxon>Bacteria</taxon>
        <taxon>Bacillati</taxon>
        <taxon>Actinomycetota</taxon>
        <taxon>Actinomycetes</taxon>
        <taxon>Kitasatosporales</taxon>
        <taxon>Streptomycetaceae</taxon>
        <taxon>Streptomyces</taxon>
    </lineage>
</organism>
<feature type="transmembrane region" description="Helical" evidence="2">
    <location>
        <begin position="20"/>
        <end position="44"/>
    </location>
</feature>
<reference evidence="4" key="1">
    <citation type="journal article" date="2019" name="Int. J. Syst. Evol. Microbiol.">
        <title>The Global Catalogue of Microorganisms (GCM) 10K type strain sequencing project: providing services to taxonomists for standard genome sequencing and annotation.</title>
        <authorList>
            <consortium name="The Broad Institute Genomics Platform"/>
            <consortium name="The Broad Institute Genome Sequencing Center for Infectious Disease"/>
            <person name="Wu L."/>
            <person name="Ma J."/>
        </authorList>
    </citation>
    <scope>NUCLEOTIDE SEQUENCE [LARGE SCALE GENOMIC DNA]</scope>
    <source>
        <strain evidence="4">JCM 4147</strain>
    </source>
</reference>